<evidence type="ECO:0000313" key="2">
    <source>
        <dbReference type="Proteomes" id="UP000182466"/>
    </source>
</evidence>
<reference evidence="1 2" key="1">
    <citation type="submission" date="2016-10" db="EMBL/GenBank/DDBJ databases">
        <authorList>
            <person name="de Groot N.N."/>
        </authorList>
    </citation>
    <scope>NUCLEOTIDE SEQUENCE [LARGE SCALE GENOMIC DNA]</scope>
    <source>
        <strain evidence="1 2">CGMCC 1.10959</strain>
    </source>
</reference>
<dbReference type="RefSeq" id="WP_027260747.1">
    <property type="nucleotide sequence ID" value="NZ_FPAW01000081.1"/>
</dbReference>
<evidence type="ECO:0000313" key="1">
    <source>
        <dbReference type="EMBL" id="SFU22023.1"/>
    </source>
</evidence>
<dbReference type="STRING" id="999627.SAMN05216236_1814"/>
<dbReference type="Proteomes" id="UP000182466">
    <property type="component" value="Unassembled WGS sequence"/>
</dbReference>
<dbReference type="EMBL" id="FPAW01000081">
    <property type="protein sequence ID" value="SFU22023.1"/>
    <property type="molecule type" value="Genomic_DNA"/>
</dbReference>
<keyword evidence="2" id="KW-1185">Reference proteome</keyword>
<gene>
    <name evidence="1" type="ORF">SAMN05216236_1814</name>
</gene>
<dbReference type="AlphaFoldDB" id="A0A1I7EDT2"/>
<name>A0A1I7EDT2_9RHOB</name>
<organism evidence="1 2">
    <name type="scientific">Sedimentitalea nanhaiensis</name>
    <dbReference type="NCBI Taxonomy" id="999627"/>
    <lineage>
        <taxon>Bacteria</taxon>
        <taxon>Pseudomonadati</taxon>
        <taxon>Pseudomonadota</taxon>
        <taxon>Alphaproteobacteria</taxon>
        <taxon>Rhodobacterales</taxon>
        <taxon>Paracoccaceae</taxon>
        <taxon>Sedimentitalea</taxon>
    </lineage>
</organism>
<sequence>MGKGETDEDRQNENLKTFLEWIKNSGKFILPIPNRGAIYAGLGKSNFMKMKKGFQSEPETTPMWKIIEKAEKEAREYHGYVTIDSISDVLRRIKSPLPKLIEATGANAGHQKKYSDMLSCVEALASDGCALLPKPARRKVWHLVSEKYAENLQGDVQVWEGVSKRLRLLEKYKVMLQVELKKVQGNPNVSAASRKKVEGLIKKYEAHYGELGKVARSNDSKLKASYKKSMKK</sequence>
<protein>
    <submittedName>
        <fullName evidence="1">Uncharacterized protein</fullName>
    </submittedName>
</protein>
<proteinExistence type="predicted"/>
<accession>A0A1I7EDT2</accession>